<proteinExistence type="predicted"/>
<keyword evidence="4" id="KW-0479">Metal-binding</keyword>
<evidence type="ECO:0000256" key="2">
    <source>
        <dbReference type="ARBA" id="ARBA00022485"/>
    </source>
</evidence>
<dbReference type="CDD" id="cd01335">
    <property type="entry name" value="Radical_SAM"/>
    <property type="match status" value="1"/>
</dbReference>
<dbReference type="SFLD" id="SFLDG01094">
    <property type="entry name" value="Uncharacterised_Radical_SAM_Su"/>
    <property type="match status" value="1"/>
</dbReference>
<organism evidence="8">
    <name type="scientific">candidate division WOR-3 bacterium</name>
    <dbReference type="NCBI Taxonomy" id="2052148"/>
    <lineage>
        <taxon>Bacteria</taxon>
        <taxon>Bacteria division WOR-3</taxon>
    </lineage>
</organism>
<dbReference type="Gene3D" id="3.20.20.70">
    <property type="entry name" value="Aldolase class I"/>
    <property type="match status" value="1"/>
</dbReference>
<dbReference type="PROSITE" id="PS51918">
    <property type="entry name" value="RADICAL_SAM"/>
    <property type="match status" value="1"/>
</dbReference>
<feature type="domain" description="Radical SAM core" evidence="7">
    <location>
        <begin position="24"/>
        <end position="242"/>
    </location>
</feature>
<dbReference type="AlphaFoldDB" id="A0A7C4TE81"/>
<dbReference type="PANTHER" id="PTHR30352:SF5">
    <property type="entry name" value="PYRUVATE FORMATE-LYASE 1-ACTIVATING ENZYME"/>
    <property type="match status" value="1"/>
</dbReference>
<dbReference type="GO" id="GO:0046872">
    <property type="term" value="F:metal ion binding"/>
    <property type="evidence" value="ECO:0007669"/>
    <property type="project" value="UniProtKB-KW"/>
</dbReference>
<evidence type="ECO:0000256" key="5">
    <source>
        <dbReference type="ARBA" id="ARBA00023004"/>
    </source>
</evidence>
<dbReference type="SUPFAM" id="SSF102114">
    <property type="entry name" value="Radical SAM enzymes"/>
    <property type="match status" value="1"/>
</dbReference>
<dbReference type="GO" id="GO:0051539">
    <property type="term" value="F:4 iron, 4 sulfur cluster binding"/>
    <property type="evidence" value="ECO:0007669"/>
    <property type="project" value="UniProtKB-KW"/>
</dbReference>
<accession>A0A7C4TE81</accession>
<comment type="cofactor">
    <cofactor evidence="1">
        <name>[4Fe-4S] cluster</name>
        <dbReference type="ChEBI" id="CHEBI:49883"/>
    </cofactor>
</comment>
<keyword evidence="3" id="KW-0949">S-adenosyl-L-methionine</keyword>
<dbReference type="NCBIfam" id="TIGR02495">
    <property type="entry name" value="NrdG2"/>
    <property type="match status" value="1"/>
</dbReference>
<dbReference type="PANTHER" id="PTHR30352">
    <property type="entry name" value="PYRUVATE FORMATE-LYASE-ACTIVATING ENZYME"/>
    <property type="match status" value="1"/>
</dbReference>
<evidence type="ECO:0000313" key="8">
    <source>
        <dbReference type="EMBL" id="HGV98102.1"/>
    </source>
</evidence>
<dbReference type="SFLD" id="SFLDS00029">
    <property type="entry name" value="Radical_SAM"/>
    <property type="match status" value="1"/>
</dbReference>
<reference evidence="8" key="1">
    <citation type="journal article" date="2020" name="mSystems">
        <title>Genome- and Community-Level Interaction Insights into Carbon Utilization and Element Cycling Functions of Hydrothermarchaeota in Hydrothermal Sediment.</title>
        <authorList>
            <person name="Zhou Z."/>
            <person name="Liu Y."/>
            <person name="Xu W."/>
            <person name="Pan J."/>
            <person name="Luo Z.H."/>
            <person name="Li M."/>
        </authorList>
    </citation>
    <scope>NUCLEOTIDE SEQUENCE [LARGE SCALE GENOMIC DNA]</scope>
    <source>
        <strain evidence="8">SpSt-774</strain>
    </source>
</reference>
<comment type="caution">
    <text evidence="8">The sequence shown here is derived from an EMBL/GenBank/DDBJ whole genome shotgun (WGS) entry which is preliminary data.</text>
</comment>
<name>A0A7C4TE81_UNCW3</name>
<keyword evidence="2" id="KW-0004">4Fe-4S</keyword>
<dbReference type="EMBL" id="DTGZ01000135">
    <property type="protein sequence ID" value="HGV98102.1"/>
    <property type="molecule type" value="Genomic_DNA"/>
</dbReference>
<dbReference type="InterPro" id="IPR007197">
    <property type="entry name" value="rSAM"/>
</dbReference>
<dbReference type="InterPro" id="IPR012840">
    <property type="entry name" value="NrdG2"/>
</dbReference>
<dbReference type="InterPro" id="IPR058240">
    <property type="entry name" value="rSAM_sf"/>
</dbReference>
<evidence type="ECO:0000256" key="3">
    <source>
        <dbReference type="ARBA" id="ARBA00022691"/>
    </source>
</evidence>
<evidence type="ECO:0000256" key="6">
    <source>
        <dbReference type="ARBA" id="ARBA00023014"/>
    </source>
</evidence>
<keyword evidence="6" id="KW-0411">Iron-sulfur</keyword>
<gene>
    <name evidence="8" type="ORF">ENV60_07385</name>
</gene>
<keyword evidence="5" id="KW-0408">Iron</keyword>
<sequence length="246" mass="28970">MQSCSVQQFNQPVIRAFIETSLIDWDGKITSVLFFDRCNFRCPFCQNWRLITNPEKYPVYEFEEIFKRLIQKKNWIDGVVLTGGEPLLFYKDVIKISKKLKEHDFGVKLDTNGAFPDELESLLNLKLIDYIAMDIKAPLDDNYFIAIGRIHRQEPTILERIKKTISLLMNSGIEYEFRTTCVPGLIDKESIIKIGTEIKDAKRWVLQRFIPINAYKREFRKRSYDEKFLNELLDTAQNFVPNAKLR</sequence>
<dbReference type="GO" id="GO:0003824">
    <property type="term" value="F:catalytic activity"/>
    <property type="evidence" value="ECO:0007669"/>
    <property type="project" value="InterPro"/>
</dbReference>
<evidence type="ECO:0000256" key="1">
    <source>
        <dbReference type="ARBA" id="ARBA00001966"/>
    </source>
</evidence>
<dbReference type="Pfam" id="PF04055">
    <property type="entry name" value="Radical_SAM"/>
    <property type="match status" value="1"/>
</dbReference>
<protein>
    <submittedName>
        <fullName evidence="8">Anaerobic ribonucleoside-triphosphate reductase activating protein</fullName>
    </submittedName>
</protein>
<evidence type="ECO:0000259" key="7">
    <source>
        <dbReference type="PROSITE" id="PS51918"/>
    </source>
</evidence>
<evidence type="ECO:0000256" key="4">
    <source>
        <dbReference type="ARBA" id="ARBA00022723"/>
    </source>
</evidence>
<dbReference type="InterPro" id="IPR013785">
    <property type="entry name" value="Aldolase_TIM"/>
</dbReference>
<dbReference type="InterPro" id="IPR034457">
    <property type="entry name" value="Organic_radical-activating"/>
</dbReference>